<dbReference type="Gene3D" id="3.90.640.10">
    <property type="entry name" value="Actin, Chain A, domain 4"/>
    <property type="match status" value="1"/>
</dbReference>
<dbReference type="EMBL" id="JBDFQZ010000003">
    <property type="protein sequence ID" value="KAK9740692.1"/>
    <property type="molecule type" value="Genomic_DNA"/>
</dbReference>
<comment type="caution">
    <text evidence="5">The sequence shown here is derived from an EMBL/GenBank/DDBJ whole genome shotgun (WGS) entry which is preliminary data.</text>
</comment>
<dbReference type="Gene3D" id="3.30.30.30">
    <property type="match status" value="1"/>
</dbReference>
<dbReference type="Gene3D" id="2.60.34.10">
    <property type="entry name" value="Substrate Binding Domain Of DNAk, Chain A, domain 1"/>
    <property type="match status" value="1"/>
</dbReference>
<dbReference type="SUPFAM" id="SSF53067">
    <property type="entry name" value="Actin-like ATPase domain"/>
    <property type="match status" value="2"/>
</dbReference>
<dbReference type="Gene3D" id="1.20.1270.10">
    <property type="match status" value="1"/>
</dbReference>
<keyword evidence="6" id="KW-1185">Reference proteome</keyword>
<proteinExistence type="inferred from homology"/>
<keyword evidence="2 3" id="KW-0067">ATP-binding</keyword>
<evidence type="ECO:0000256" key="4">
    <source>
        <dbReference type="SAM" id="Coils"/>
    </source>
</evidence>
<name>A0AAW1M5S4_SAPOF</name>
<dbReference type="Pfam" id="PF00012">
    <property type="entry name" value="HSP70"/>
    <property type="match status" value="1"/>
</dbReference>
<dbReference type="PROSITE" id="PS01036">
    <property type="entry name" value="HSP70_3"/>
    <property type="match status" value="1"/>
</dbReference>
<keyword evidence="1 3" id="KW-0547">Nucleotide-binding</keyword>
<dbReference type="AlphaFoldDB" id="A0AAW1M5S4"/>
<dbReference type="GO" id="GO:0005524">
    <property type="term" value="F:ATP binding"/>
    <property type="evidence" value="ECO:0007669"/>
    <property type="project" value="UniProtKB-KW"/>
</dbReference>
<evidence type="ECO:0000256" key="2">
    <source>
        <dbReference type="ARBA" id="ARBA00022840"/>
    </source>
</evidence>
<organism evidence="5 6">
    <name type="scientific">Saponaria officinalis</name>
    <name type="common">Common soapwort</name>
    <name type="synonym">Lychnis saponaria</name>
    <dbReference type="NCBI Taxonomy" id="3572"/>
    <lineage>
        <taxon>Eukaryota</taxon>
        <taxon>Viridiplantae</taxon>
        <taxon>Streptophyta</taxon>
        <taxon>Embryophyta</taxon>
        <taxon>Tracheophyta</taxon>
        <taxon>Spermatophyta</taxon>
        <taxon>Magnoliopsida</taxon>
        <taxon>eudicotyledons</taxon>
        <taxon>Gunneridae</taxon>
        <taxon>Pentapetalae</taxon>
        <taxon>Caryophyllales</taxon>
        <taxon>Caryophyllaceae</taxon>
        <taxon>Caryophylleae</taxon>
        <taxon>Saponaria</taxon>
    </lineage>
</organism>
<reference evidence="5" key="1">
    <citation type="submission" date="2024-03" db="EMBL/GenBank/DDBJ databases">
        <title>WGS assembly of Saponaria officinalis var. Norfolk2.</title>
        <authorList>
            <person name="Jenkins J."/>
            <person name="Shu S."/>
            <person name="Grimwood J."/>
            <person name="Barry K."/>
            <person name="Goodstein D."/>
            <person name="Schmutz J."/>
            <person name="Leebens-Mack J."/>
            <person name="Osbourn A."/>
        </authorList>
    </citation>
    <scope>NUCLEOTIDE SEQUENCE [LARGE SCALE GENOMIC DNA]</scope>
    <source>
        <strain evidence="5">JIC</strain>
    </source>
</reference>
<dbReference type="FunFam" id="3.30.30.30:FF:000001">
    <property type="entry name" value="heat shock 70 kDa protein-like"/>
    <property type="match status" value="1"/>
</dbReference>
<dbReference type="InterPro" id="IPR018181">
    <property type="entry name" value="Heat_shock_70_CS"/>
</dbReference>
<feature type="coiled-coil region" evidence="4">
    <location>
        <begin position="534"/>
        <end position="574"/>
    </location>
</feature>
<dbReference type="GO" id="GO:0140662">
    <property type="term" value="F:ATP-dependent protein folding chaperone"/>
    <property type="evidence" value="ECO:0007669"/>
    <property type="project" value="InterPro"/>
</dbReference>
<dbReference type="PRINTS" id="PR00301">
    <property type="entry name" value="HEATSHOCK70"/>
</dbReference>
<dbReference type="Proteomes" id="UP001443914">
    <property type="component" value="Unassembled WGS sequence"/>
</dbReference>
<dbReference type="InterPro" id="IPR043129">
    <property type="entry name" value="ATPase_NBD"/>
</dbReference>
<keyword evidence="4" id="KW-0175">Coiled coil</keyword>
<dbReference type="SUPFAM" id="SSF100934">
    <property type="entry name" value="Heat shock protein 70kD (HSP70), C-terminal subdomain"/>
    <property type="match status" value="1"/>
</dbReference>
<dbReference type="Gene3D" id="3.30.420.40">
    <property type="match status" value="2"/>
</dbReference>
<evidence type="ECO:0000313" key="5">
    <source>
        <dbReference type="EMBL" id="KAK9740692.1"/>
    </source>
</evidence>
<dbReference type="FunFam" id="3.30.420.40:FF:000026">
    <property type="entry name" value="Heat shock protein 70"/>
    <property type="match status" value="1"/>
</dbReference>
<dbReference type="FunFam" id="3.90.640.10:FF:000002">
    <property type="entry name" value="Heat shock 70 kDa"/>
    <property type="match status" value="1"/>
</dbReference>
<comment type="similarity">
    <text evidence="3">Belongs to the heat shock protein 70 family.</text>
</comment>
<accession>A0AAW1M5S4</accession>
<dbReference type="InterPro" id="IPR029047">
    <property type="entry name" value="HSP70_peptide-bd_sf"/>
</dbReference>
<dbReference type="InterPro" id="IPR029048">
    <property type="entry name" value="HSP70_C_sf"/>
</dbReference>
<evidence type="ECO:0000256" key="3">
    <source>
        <dbReference type="RuleBase" id="RU003322"/>
    </source>
</evidence>
<evidence type="ECO:0000313" key="6">
    <source>
        <dbReference type="Proteomes" id="UP001443914"/>
    </source>
</evidence>
<gene>
    <name evidence="5" type="ORF">RND81_03G054200</name>
</gene>
<dbReference type="PANTHER" id="PTHR19375">
    <property type="entry name" value="HEAT SHOCK PROTEIN 70KDA"/>
    <property type="match status" value="1"/>
</dbReference>
<dbReference type="PROSITE" id="PS00329">
    <property type="entry name" value="HSP70_2"/>
    <property type="match status" value="1"/>
</dbReference>
<protein>
    <submittedName>
        <fullName evidence="5">Uncharacterized protein</fullName>
    </submittedName>
</protein>
<dbReference type="InterPro" id="IPR013126">
    <property type="entry name" value="Hsp_70_fam"/>
</dbReference>
<evidence type="ECO:0000256" key="1">
    <source>
        <dbReference type="ARBA" id="ARBA00022741"/>
    </source>
</evidence>
<dbReference type="SUPFAM" id="SSF100920">
    <property type="entry name" value="Heat shock protein 70kD (HSP70), peptide-binding domain"/>
    <property type="match status" value="1"/>
</dbReference>
<sequence>MSDMNEEWPVIGIDLGTSYTCVGIWQHDRVEIITNDQGNRTTPSRVAFTEHERLIGEAADNQACTNPTNTIFDTKRLIGRRFHDETVQEDMKLWPFEVIAGPDFGEDKKPVVVVTYKGEPKQFSAEEISAMILSKMKDIAEAYLGVPVMNAVVTVPAYFNDSQRQATKDAGTIAGLNVLRIINEPTAAAIAYGLDKKTSLNNTTHKNVLVFDLGGGTFDVSLVSIQKDKFEVKAVGGDAHIGGGDFDVRMVNHFVEEFKRKHDKDLRENPRALGRLRVACERAKRALSATAQTSIELDSLHDGIDFSASISRARFDTLNVELFKKCIDLVDQCLKDGGIDKKDVDEVILVGGSTRIPKVQQLLQEFFDGKELCRSINPDEAVAYGAAVHAGILGGGITINDINMVLVDVTPLSLGVEMGYGNMSVVIPRNSPIPTSQERTYGALHIEKGKNGASTSDSRTSVLEITVYEGERKKAQDNNFLGVFELSGISPSPLDGPANLINVCFEIDINGILNVSAEDTNNGNKSNITITNRSRLTKAEMNRLMKEAEEFKAEDKENEQMVIARNALEEYANEMWYKVSNCGQEIGAKDDIQHILEWLDWSSNQVVDAALYVDKLNELQSVCAPFIPLMC</sequence>